<evidence type="ECO:0000259" key="9">
    <source>
        <dbReference type="Pfam" id="PF13231"/>
    </source>
</evidence>
<gene>
    <name evidence="10" type="ordered locus">PCC7424_1338</name>
</gene>
<dbReference type="InterPro" id="IPR050297">
    <property type="entry name" value="LipidA_mod_glycosyltrf_83"/>
</dbReference>
<evidence type="ECO:0000256" key="5">
    <source>
        <dbReference type="ARBA" id="ARBA00022692"/>
    </source>
</evidence>
<feature type="transmembrane region" description="Helical" evidence="8">
    <location>
        <begin position="169"/>
        <end position="191"/>
    </location>
</feature>
<proteinExistence type="predicted"/>
<evidence type="ECO:0000256" key="8">
    <source>
        <dbReference type="SAM" id="Phobius"/>
    </source>
</evidence>
<feature type="transmembrane region" description="Helical" evidence="8">
    <location>
        <begin position="308"/>
        <end position="328"/>
    </location>
</feature>
<name>B7K7L5_GLOC7</name>
<evidence type="ECO:0000313" key="11">
    <source>
        <dbReference type="Proteomes" id="UP000002384"/>
    </source>
</evidence>
<dbReference type="GO" id="GO:0016763">
    <property type="term" value="F:pentosyltransferase activity"/>
    <property type="evidence" value="ECO:0007669"/>
    <property type="project" value="TreeGrafter"/>
</dbReference>
<reference evidence="11" key="1">
    <citation type="journal article" date="2011" name="MBio">
        <title>Novel metabolic attributes of the genus Cyanothece, comprising a group of unicellular nitrogen-fixing Cyanobacteria.</title>
        <authorList>
            <person name="Bandyopadhyay A."/>
            <person name="Elvitigala T."/>
            <person name="Welsh E."/>
            <person name="Stockel J."/>
            <person name="Liberton M."/>
            <person name="Min H."/>
            <person name="Sherman L.A."/>
            <person name="Pakrasi H.B."/>
        </authorList>
    </citation>
    <scope>NUCLEOTIDE SEQUENCE [LARGE SCALE GENOMIC DNA]</scope>
    <source>
        <strain evidence="11">PCC 7424</strain>
    </source>
</reference>
<evidence type="ECO:0000256" key="1">
    <source>
        <dbReference type="ARBA" id="ARBA00004651"/>
    </source>
</evidence>
<dbReference type="PANTHER" id="PTHR33908">
    <property type="entry name" value="MANNOSYLTRANSFERASE YKCB-RELATED"/>
    <property type="match status" value="1"/>
</dbReference>
<dbReference type="STRING" id="65393.PCC7424_1338"/>
<comment type="subcellular location">
    <subcellularLocation>
        <location evidence="1">Cell membrane</location>
        <topology evidence="1">Multi-pass membrane protein</topology>
    </subcellularLocation>
</comment>
<dbReference type="OrthoDB" id="495800at2"/>
<keyword evidence="3" id="KW-0328">Glycosyltransferase</keyword>
<dbReference type="eggNOG" id="COG5305">
    <property type="taxonomic scope" value="Bacteria"/>
</dbReference>
<accession>B7K7L5</accession>
<feature type="transmembrane region" description="Helical" evidence="8">
    <location>
        <begin position="242"/>
        <end position="263"/>
    </location>
</feature>
<feature type="transmembrane region" description="Helical" evidence="8">
    <location>
        <begin position="203"/>
        <end position="230"/>
    </location>
</feature>
<keyword evidence="2" id="KW-1003">Cell membrane</keyword>
<dbReference type="KEGG" id="cyc:PCC7424_1338"/>
<evidence type="ECO:0000256" key="4">
    <source>
        <dbReference type="ARBA" id="ARBA00022679"/>
    </source>
</evidence>
<dbReference type="RefSeq" id="WP_012598729.1">
    <property type="nucleotide sequence ID" value="NC_011729.1"/>
</dbReference>
<feature type="transmembrane region" description="Helical" evidence="8">
    <location>
        <begin position="140"/>
        <end position="162"/>
    </location>
</feature>
<evidence type="ECO:0000256" key="6">
    <source>
        <dbReference type="ARBA" id="ARBA00022989"/>
    </source>
</evidence>
<dbReference type="HOGENOM" id="CLU_037292_0_0_3"/>
<keyword evidence="7 8" id="KW-0472">Membrane</keyword>
<dbReference type="PANTHER" id="PTHR33908:SF11">
    <property type="entry name" value="MEMBRANE PROTEIN"/>
    <property type="match status" value="1"/>
</dbReference>
<dbReference type="EMBL" id="CP001291">
    <property type="protein sequence ID" value="ACK69783.1"/>
    <property type="molecule type" value="Genomic_DNA"/>
</dbReference>
<keyword evidence="11" id="KW-1185">Reference proteome</keyword>
<keyword evidence="5 8" id="KW-0812">Transmembrane</keyword>
<keyword evidence="6 8" id="KW-1133">Transmembrane helix</keyword>
<dbReference type="Proteomes" id="UP000002384">
    <property type="component" value="Chromosome"/>
</dbReference>
<dbReference type="InterPro" id="IPR038731">
    <property type="entry name" value="RgtA/B/C-like"/>
</dbReference>
<feature type="transmembrane region" description="Helical" evidence="8">
    <location>
        <begin position="367"/>
        <end position="384"/>
    </location>
</feature>
<protein>
    <recommendedName>
        <fullName evidence="9">Glycosyltransferase RgtA/B/C/D-like domain-containing protein</fullName>
    </recommendedName>
</protein>
<dbReference type="GO" id="GO:0005886">
    <property type="term" value="C:plasma membrane"/>
    <property type="evidence" value="ECO:0007669"/>
    <property type="project" value="UniProtKB-SubCell"/>
</dbReference>
<dbReference type="AlphaFoldDB" id="B7K7L5"/>
<feature type="transmembrane region" description="Helical" evidence="8">
    <location>
        <begin position="12"/>
        <end position="28"/>
    </location>
</feature>
<evidence type="ECO:0000256" key="3">
    <source>
        <dbReference type="ARBA" id="ARBA00022676"/>
    </source>
</evidence>
<evidence type="ECO:0000313" key="10">
    <source>
        <dbReference type="EMBL" id="ACK69783.1"/>
    </source>
</evidence>
<keyword evidence="4" id="KW-0808">Transferase</keyword>
<evidence type="ECO:0000256" key="7">
    <source>
        <dbReference type="ARBA" id="ARBA00023136"/>
    </source>
</evidence>
<feature type="domain" description="Glycosyltransferase RgtA/B/C/D-like" evidence="9">
    <location>
        <begin position="94"/>
        <end position="259"/>
    </location>
</feature>
<evidence type="ECO:0000256" key="2">
    <source>
        <dbReference type="ARBA" id="ARBA00022475"/>
    </source>
</evidence>
<sequence length="526" mass="59872">MNTKLIYQKPVYWLLIIILSLGIFLRFANLDKKVYWHDEVYTKLHLGGYFFGEWHSALFNGQIHRVEELQKYQILSPEKGLNHTLKTLAVDDPHHPPLYYIIARFWVKYLGNSITVIRSLSAFFSLLALGAMYWLCLELFSSSIIGWVAVSLLAVSPFFILYSQEAREYSFWSVIILASSIALLKSVRLISLTSKYFLTWATYGIILTLGLYTSLFTILVIIAHGTYLLIREKLRLTPIIRSYLITAIASLVLFSPWIIVFIANYEQYKRSTGWATLIKIPPLDLFKSLGLNISRVLVDLGGEFENPLIGVVIPIVLLLVGYSLYYLYRTTSIEVWGFIFTLIIIPIAFLLIPDLIKGGIRSVSPRYLVPSWLGILLSVAYLLTTHLNNNRKIWSALAVTVFSASIISSTVNFQSDTSWIKVISYSLPKVANIINESPSPLVVGNSTNYNPGNLIALSYRLKPEVKMQLLPNEQTYIIPDGFKEIFFLSPSQELGIKIENSQPITVKRVFRDNHLGLWKISRTIPL</sequence>
<dbReference type="GO" id="GO:0009103">
    <property type="term" value="P:lipopolysaccharide biosynthetic process"/>
    <property type="evidence" value="ECO:0007669"/>
    <property type="project" value="UniProtKB-ARBA"/>
</dbReference>
<organism evidence="10 11">
    <name type="scientific">Gloeothece citriformis (strain PCC 7424)</name>
    <name type="common">Cyanothece sp. (strain PCC 7424)</name>
    <dbReference type="NCBI Taxonomy" id="65393"/>
    <lineage>
        <taxon>Bacteria</taxon>
        <taxon>Bacillati</taxon>
        <taxon>Cyanobacteriota</taxon>
        <taxon>Cyanophyceae</taxon>
        <taxon>Oscillatoriophycideae</taxon>
        <taxon>Chroococcales</taxon>
        <taxon>Aphanothecaceae</taxon>
        <taxon>Gloeothece</taxon>
        <taxon>Gloeothece citriformis</taxon>
    </lineage>
</organism>
<feature type="transmembrane region" description="Helical" evidence="8">
    <location>
        <begin position="114"/>
        <end position="134"/>
    </location>
</feature>
<dbReference type="Pfam" id="PF13231">
    <property type="entry name" value="PMT_2"/>
    <property type="match status" value="1"/>
</dbReference>
<feature type="transmembrane region" description="Helical" evidence="8">
    <location>
        <begin position="335"/>
        <end position="355"/>
    </location>
</feature>